<reference evidence="15 16" key="1">
    <citation type="submission" date="2013-08" db="EMBL/GenBank/DDBJ databases">
        <title>Genomic analysis of Lysobacter defluvii.</title>
        <authorList>
            <person name="Wang Q."/>
            <person name="Wang G."/>
        </authorList>
    </citation>
    <scope>NUCLEOTIDE SEQUENCE [LARGE SCALE GENOMIC DNA]</scope>
    <source>
        <strain evidence="15 16">IMMIB APB-9</strain>
    </source>
</reference>
<name>A0A0A0MAT6_9GAMM</name>
<feature type="transmembrane region" description="Helical" evidence="13">
    <location>
        <begin position="442"/>
        <end position="466"/>
    </location>
</feature>
<keyword evidence="16" id="KW-1185">Reference proteome</keyword>
<evidence type="ECO:0000256" key="13">
    <source>
        <dbReference type="SAM" id="Phobius"/>
    </source>
</evidence>
<dbReference type="NCBIfam" id="NF003962">
    <property type="entry name" value="PRK05454.2-5"/>
    <property type="match status" value="1"/>
</dbReference>
<evidence type="ECO:0000256" key="3">
    <source>
        <dbReference type="ARBA" id="ARBA00009337"/>
    </source>
</evidence>
<keyword evidence="11 13" id="KW-0472">Membrane</keyword>
<evidence type="ECO:0000256" key="5">
    <source>
        <dbReference type="ARBA" id="ARBA00022475"/>
    </source>
</evidence>
<dbReference type="Pfam" id="PF13632">
    <property type="entry name" value="Glyco_trans_2_3"/>
    <property type="match status" value="1"/>
</dbReference>
<dbReference type="PANTHER" id="PTHR43867:SF5">
    <property type="entry name" value="GLUCANS BIOSYNTHESIS GLUCOSYLTRANSFERASE H"/>
    <property type="match status" value="1"/>
</dbReference>
<evidence type="ECO:0000256" key="6">
    <source>
        <dbReference type="ARBA" id="ARBA00022519"/>
    </source>
</evidence>
<dbReference type="STRING" id="1385515.GCA_000423325_02264"/>
<evidence type="ECO:0000313" key="15">
    <source>
        <dbReference type="EMBL" id="KGO99287.1"/>
    </source>
</evidence>
<protein>
    <recommendedName>
        <fullName evidence="4">Glucans biosynthesis glucosyltransferase H</fullName>
    </recommendedName>
</protein>
<dbReference type="EMBL" id="AVBH01000023">
    <property type="protein sequence ID" value="KGO99287.1"/>
    <property type="molecule type" value="Genomic_DNA"/>
</dbReference>
<dbReference type="InterPro" id="IPR029044">
    <property type="entry name" value="Nucleotide-diphossugar_trans"/>
</dbReference>
<comment type="caution">
    <text evidence="15">The sequence shown here is derived from an EMBL/GenBank/DDBJ whole genome shotgun (WGS) entry which is preliminary data.</text>
</comment>
<evidence type="ECO:0000256" key="9">
    <source>
        <dbReference type="ARBA" id="ARBA00022692"/>
    </source>
</evidence>
<evidence type="ECO:0000256" key="2">
    <source>
        <dbReference type="ARBA" id="ARBA00005001"/>
    </source>
</evidence>
<feature type="transmembrane region" description="Helical" evidence="13">
    <location>
        <begin position="45"/>
        <end position="64"/>
    </location>
</feature>
<dbReference type="InterPro" id="IPR001173">
    <property type="entry name" value="Glyco_trans_2-like"/>
</dbReference>
<feature type="transmembrane region" description="Helical" evidence="13">
    <location>
        <begin position="560"/>
        <end position="580"/>
    </location>
</feature>
<comment type="similarity">
    <text evidence="3">Belongs to the glycosyltransferase 2 family. OpgH subfamily.</text>
</comment>
<dbReference type="Proteomes" id="UP000030003">
    <property type="component" value="Unassembled WGS sequence"/>
</dbReference>
<dbReference type="RefSeq" id="WP_231553167.1">
    <property type="nucleotide sequence ID" value="NZ_AUHT01000011.1"/>
</dbReference>
<feature type="transmembrane region" description="Helical" evidence="13">
    <location>
        <begin position="405"/>
        <end position="430"/>
    </location>
</feature>
<keyword evidence="10 13" id="KW-1133">Transmembrane helix</keyword>
<keyword evidence="8 15" id="KW-0808">Transferase</keyword>
<proteinExistence type="inferred from homology"/>
<dbReference type="SUPFAM" id="SSF53448">
    <property type="entry name" value="Nucleotide-diphospho-sugar transferases"/>
    <property type="match status" value="1"/>
</dbReference>
<organism evidence="15 16">
    <name type="scientific">Lysobacter defluvii IMMIB APB-9 = DSM 18482</name>
    <dbReference type="NCBI Taxonomy" id="1385515"/>
    <lineage>
        <taxon>Bacteria</taxon>
        <taxon>Pseudomonadati</taxon>
        <taxon>Pseudomonadota</taxon>
        <taxon>Gammaproteobacteria</taxon>
        <taxon>Lysobacterales</taxon>
        <taxon>Lysobacteraceae</taxon>
        <taxon>Novilysobacter</taxon>
    </lineage>
</organism>
<evidence type="ECO:0000259" key="14">
    <source>
        <dbReference type="Pfam" id="PF13632"/>
    </source>
</evidence>
<evidence type="ECO:0000313" key="16">
    <source>
        <dbReference type="Proteomes" id="UP000030003"/>
    </source>
</evidence>
<keyword evidence="7" id="KW-0328">Glycosyltransferase</keyword>
<dbReference type="GO" id="GO:0005886">
    <property type="term" value="C:plasma membrane"/>
    <property type="evidence" value="ECO:0007669"/>
    <property type="project" value="UniProtKB-SubCell"/>
</dbReference>
<accession>A0A0A0MAT6</accession>
<keyword evidence="6" id="KW-0997">Cell inner membrane</keyword>
<dbReference type="InterPro" id="IPR050321">
    <property type="entry name" value="Glycosyltr_2/OpgH_subfam"/>
</dbReference>
<keyword evidence="9 13" id="KW-0812">Transmembrane</keyword>
<dbReference type="AlphaFoldDB" id="A0A0A0MAT6"/>
<dbReference type="CDD" id="cd04191">
    <property type="entry name" value="Glucan_BSP_MdoH"/>
    <property type="match status" value="1"/>
</dbReference>
<feature type="region of interest" description="Disordered" evidence="12">
    <location>
        <begin position="618"/>
        <end position="638"/>
    </location>
</feature>
<gene>
    <name evidence="15" type="ORF">N791_09625</name>
</gene>
<evidence type="ECO:0000256" key="4">
    <source>
        <dbReference type="ARBA" id="ARBA00020585"/>
    </source>
</evidence>
<feature type="domain" description="Glycosyltransferase 2-like" evidence="14">
    <location>
        <begin position="226"/>
        <end position="420"/>
    </location>
</feature>
<keyword evidence="5" id="KW-1003">Cell membrane</keyword>
<evidence type="ECO:0000256" key="1">
    <source>
        <dbReference type="ARBA" id="ARBA00004429"/>
    </source>
</evidence>
<comment type="pathway">
    <text evidence="2">Glycan metabolism; osmoregulated periplasmic glucan (OPG) biosynthesis.</text>
</comment>
<evidence type="ECO:0000256" key="8">
    <source>
        <dbReference type="ARBA" id="ARBA00022679"/>
    </source>
</evidence>
<evidence type="ECO:0000256" key="11">
    <source>
        <dbReference type="ARBA" id="ARBA00023136"/>
    </source>
</evidence>
<comment type="subcellular location">
    <subcellularLocation>
        <location evidence="1">Cell inner membrane</location>
        <topology evidence="1">Multi-pass membrane protein</topology>
    </subcellularLocation>
</comment>
<dbReference type="Gene3D" id="3.90.550.10">
    <property type="entry name" value="Spore Coat Polysaccharide Biosynthesis Protein SpsA, Chain A"/>
    <property type="match status" value="1"/>
</dbReference>
<evidence type="ECO:0000256" key="10">
    <source>
        <dbReference type="ARBA" id="ARBA00022989"/>
    </source>
</evidence>
<dbReference type="PANTHER" id="PTHR43867">
    <property type="entry name" value="CELLULOSE SYNTHASE CATALYTIC SUBUNIT A [UDP-FORMING]"/>
    <property type="match status" value="1"/>
</dbReference>
<evidence type="ECO:0000256" key="7">
    <source>
        <dbReference type="ARBA" id="ARBA00022676"/>
    </source>
</evidence>
<sequence>MEHTTDSPLLPAESPLEMPVASLDEHAPAPVSVPGAPRDLAWRRLFVFGGTAALTGYSVYQLWWALRPGGVGVLEWLALVLFAALFVWVAQSFVSAVAGFALIVHGYRRPERLGLIEGAALPRLTTRTALLAPTYNEDPDRVMAGLQAIYESLQSTGRLEHFDFFVLSDSTRPEIRARERVAFQSLRERTGGHARLFYRHRSENTERKAGNIAEWVRRFGGAYPHFLILDADSLMTGKCLVRLARAMERHPRVALIQTLPIVVNGNTLFARMQQFAGRVYGQVLAVGNAWWHGTEGNYWGHNAILRTRAFAACAGLPTLRGPRPFGGHVLSHDFVEAALLRRAGWAVHLVANLGGSFEEGPPSLTDMLVRDRRWCQGNLQHGGVIPARGLHWVGRWHMLTGIGHYLTAPLWAMLIVIGLLLTGAGGAFAPAQWDGPAGAERFLAVFGLTMVLLLGPKLLGFTLAFFDPWARRRSGGAVRMLASMLLETALTTLLAPITMYVQTRGVAEVLAGRDSGWESQRRDDGTLPWPVLARRYAGVTGAGAVGGVCALLISPPLALWMSPVIAGMVLSIPLVAFTTAPGPSAWLRRVGLFATAEETAPHPVLVRAHQLRAQIAPAPEPLPGVSESGSAAPARALS</sequence>
<feature type="transmembrane region" description="Helical" evidence="13">
    <location>
        <begin position="76"/>
        <end position="104"/>
    </location>
</feature>
<dbReference type="NCBIfam" id="NF003958">
    <property type="entry name" value="PRK05454.2-1"/>
    <property type="match status" value="1"/>
</dbReference>
<evidence type="ECO:0000256" key="12">
    <source>
        <dbReference type="SAM" id="MobiDB-lite"/>
    </source>
</evidence>
<dbReference type="eggNOG" id="COG2943">
    <property type="taxonomic scope" value="Bacteria"/>
</dbReference>
<dbReference type="GO" id="GO:0016758">
    <property type="term" value="F:hexosyltransferase activity"/>
    <property type="evidence" value="ECO:0007669"/>
    <property type="project" value="TreeGrafter"/>
</dbReference>